<dbReference type="Proteomes" id="UP000077667">
    <property type="component" value="Chromosome"/>
</dbReference>
<dbReference type="InterPro" id="IPR050595">
    <property type="entry name" value="Bact_response_regulator"/>
</dbReference>
<dbReference type="KEGG" id="nia:A8C56_05055"/>
<keyword evidence="5" id="KW-1185">Reference proteome</keyword>
<dbReference type="PROSITE" id="PS50110">
    <property type="entry name" value="RESPONSE_REGULATORY"/>
    <property type="match status" value="1"/>
</dbReference>
<keyword evidence="1 2" id="KW-0597">Phosphoprotein</keyword>
<dbReference type="RefSeq" id="WP_067752899.1">
    <property type="nucleotide sequence ID" value="NZ_CP015772.1"/>
</dbReference>
<dbReference type="STRING" id="1176587.A8C56_05055"/>
<evidence type="ECO:0000313" key="5">
    <source>
        <dbReference type="Proteomes" id="UP000077667"/>
    </source>
</evidence>
<accession>A0A1A9I161</accession>
<reference evidence="4 5" key="1">
    <citation type="submission" date="2016-05" db="EMBL/GenBank/DDBJ databases">
        <title>Niabella ginsenosidivorans BS26 whole genome sequencing.</title>
        <authorList>
            <person name="Im W.T."/>
            <person name="Siddiqi M.Z."/>
        </authorList>
    </citation>
    <scope>NUCLEOTIDE SEQUENCE [LARGE SCALE GENOMIC DNA]</scope>
    <source>
        <strain evidence="4 5">BS26</strain>
    </source>
</reference>
<dbReference type="Gene3D" id="3.40.50.2300">
    <property type="match status" value="1"/>
</dbReference>
<dbReference type="GO" id="GO:0000160">
    <property type="term" value="P:phosphorelay signal transduction system"/>
    <property type="evidence" value="ECO:0007669"/>
    <property type="project" value="InterPro"/>
</dbReference>
<dbReference type="AlphaFoldDB" id="A0A1A9I161"/>
<dbReference type="PANTHER" id="PTHR44591">
    <property type="entry name" value="STRESS RESPONSE REGULATOR PROTEIN 1"/>
    <property type="match status" value="1"/>
</dbReference>
<feature type="modified residue" description="4-aspartylphosphate" evidence="2">
    <location>
        <position position="54"/>
    </location>
</feature>
<name>A0A1A9I161_9BACT</name>
<sequence>MNSKHLLIVDDEPAILKLLQFILSKDYTVTLKSNGLEAVLWLEEGNKPDLIILDINMPYFNGQDFFKSLKVSGLFQGIPVIILTGHTDVDRLKAELEFPVNTIISKPFNPTILQNAVRSLLTPKPEVY</sequence>
<organism evidence="4 5">
    <name type="scientific">Niabella ginsenosidivorans</name>
    <dbReference type="NCBI Taxonomy" id="1176587"/>
    <lineage>
        <taxon>Bacteria</taxon>
        <taxon>Pseudomonadati</taxon>
        <taxon>Bacteroidota</taxon>
        <taxon>Chitinophagia</taxon>
        <taxon>Chitinophagales</taxon>
        <taxon>Chitinophagaceae</taxon>
        <taxon>Niabella</taxon>
    </lineage>
</organism>
<dbReference type="Pfam" id="PF00072">
    <property type="entry name" value="Response_reg"/>
    <property type="match status" value="1"/>
</dbReference>
<proteinExistence type="predicted"/>
<evidence type="ECO:0000259" key="3">
    <source>
        <dbReference type="PROSITE" id="PS50110"/>
    </source>
</evidence>
<evidence type="ECO:0000313" key="4">
    <source>
        <dbReference type="EMBL" id="ANH80441.1"/>
    </source>
</evidence>
<evidence type="ECO:0000256" key="2">
    <source>
        <dbReference type="PROSITE-ProRule" id="PRU00169"/>
    </source>
</evidence>
<dbReference type="InterPro" id="IPR011006">
    <property type="entry name" value="CheY-like_superfamily"/>
</dbReference>
<dbReference type="InterPro" id="IPR001789">
    <property type="entry name" value="Sig_transdc_resp-reg_receiver"/>
</dbReference>
<protein>
    <submittedName>
        <fullName evidence="4">Two-component system response regulator</fullName>
    </submittedName>
</protein>
<dbReference type="SUPFAM" id="SSF52172">
    <property type="entry name" value="CheY-like"/>
    <property type="match status" value="1"/>
</dbReference>
<evidence type="ECO:0000256" key="1">
    <source>
        <dbReference type="ARBA" id="ARBA00022553"/>
    </source>
</evidence>
<feature type="domain" description="Response regulatory" evidence="3">
    <location>
        <begin position="5"/>
        <end position="121"/>
    </location>
</feature>
<dbReference type="EMBL" id="CP015772">
    <property type="protein sequence ID" value="ANH80441.1"/>
    <property type="molecule type" value="Genomic_DNA"/>
</dbReference>
<gene>
    <name evidence="4" type="ORF">A8C56_05055</name>
</gene>
<dbReference type="PANTHER" id="PTHR44591:SF3">
    <property type="entry name" value="RESPONSE REGULATORY DOMAIN-CONTAINING PROTEIN"/>
    <property type="match status" value="1"/>
</dbReference>
<dbReference type="SMART" id="SM00448">
    <property type="entry name" value="REC"/>
    <property type="match status" value="1"/>
</dbReference>
<dbReference type="OrthoDB" id="9789181at2"/>